<gene>
    <name evidence="7" type="ORF">CWS72_11475</name>
</gene>
<protein>
    <recommendedName>
        <fullName evidence="9">Polysaccharide biosynthesis protein</fullName>
    </recommendedName>
</protein>
<dbReference type="Proteomes" id="UP000233293">
    <property type="component" value="Unassembled WGS sequence"/>
</dbReference>
<keyword evidence="5 6" id="KW-0472">Membrane</keyword>
<evidence type="ECO:0000313" key="7">
    <source>
        <dbReference type="EMBL" id="PKU24460.1"/>
    </source>
</evidence>
<name>A0A2N3PVP1_9PROT</name>
<feature type="transmembrane region" description="Helical" evidence="6">
    <location>
        <begin position="454"/>
        <end position="476"/>
    </location>
</feature>
<dbReference type="InterPro" id="IPR050833">
    <property type="entry name" value="Poly_Biosynth_Transport"/>
</dbReference>
<feature type="transmembrane region" description="Helical" evidence="6">
    <location>
        <begin position="246"/>
        <end position="264"/>
    </location>
</feature>
<evidence type="ECO:0000256" key="3">
    <source>
        <dbReference type="ARBA" id="ARBA00022692"/>
    </source>
</evidence>
<accession>A0A2N3PVP1</accession>
<feature type="transmembrane region" description="Helical" evidence="6">
    <location>
        <begin position="301"/>
        <end position="324"/>
    </location>
</feature>
<evidence type="ECO:0000256" key="5">
    <source>
        <dbReference type="ARBA" id="ARBA00023136"/>
    </source>
</evidence>
<organism evidence="7 8">
    <name type="scientific">Telmatospirillum siberiense</name>
    <dbReference type="NCBI Taxonomy" id="382514"/>
    <lineage>
        <taxon>Bacteria</taxon>
        <taxon>Pseudomonadati</taxon>
        <taxon>Pseudomonadota</taxon>
        <taxon>Alphaproteobacteria</taxon>
        <taxon>Rhodospirillales</taxon>
        <taxon>Rhodospirillaceae</taxon>
        <taxon>Telmatospirillum</taxon>
    </lineage>
</organism>
<evidence type="ECO:0000256" key="4">
    <source>
        <dbReference type="ARBA" id="ARBA00022989"/>
    </source>
</evidence>
<dbReference type="EMBL" id="PIUM01000011">
    <property type="protein sequence ID" value="PKU24460.1"/>
    <property type="molecule type" value="Genomic_DNA"/>
</dbReference>
<keyword evidence="3 6" id="KW-0812">Transmembrane</keyword>
<feature type="transmembrane region" description="Helical" evidence="6">
    <location>
        <begin position="144"/>
        <end position="167"/>
    </location>
</feature>
<reference evidence="8" key="1">
    <citation type="submission" date="2017-12" db="EMBL/GenBank/DDBJ databases">
        <title>Draft genome sequence of Telmatospirillum siberiense 26-4b1T, an acidotolerant peatland alphaproteobacterium potentially involved in sulfur cycling.</title>
        <authorList>
            <person name="Hausmann B."/>
            <person name="Pjevac P."/>
            <person name="Schreck K."/>
            <person name="Herbold C.W."/>
            <person name="Daims H."/>
            <person name="Wagner M."/>
            <person name="Pester M."/>
            <person name="Loy A."/>
        </authorList>
    </citation>
    <scope>NUCLEOTIDE SEQUENCE [LARGE SCALE GENOMIC DNA]</scope>
    <source>
        <strain evidence="8">26-4b1</strain>
    </source>
</reference>
<dbReference type="GO" id="GO:0005886">
    <property type="term" value="C:plasma membrane"/>
    <property type="evidence" value="ECO:0007669"/>
    <property type="project" value="UniProtKB-SubCell"/>
</dbReference>
<evidence type="ECO:0000256" key="6">
    <source>
        <dbReference type="SAM" id="Phobius"/>
    </source>
</evidence>
<dbReference type="PANTHER" id="PTHR30250">
    <property type="entry name" value="PST FAMILY PREDICTED COLANIC ACID TRANSPORTER"/>
    <property type="match status" value="1"/>
</dbReference>
<comment type="caution">
    <text evidence="7">The sequence shown here is derived from an EMBL/GenBank/DDBJ whole genome shotgun (WGS) entry which is preliminary data.</text>
</comment>
<feature type="transmembrane region" description="Helical" evidence="6">
    <location>
        <begin position="364"/>
        <end position="384"/>
    </location>
</feature>
<dbReference type="PANTHER" id="PTHR30250:SF11">
    <property type="entry name" value="O-ANTIGEN TRANSPORTER-RELATED"/>
    <property type="match status" value="1"/>
</dbReference>
<evidence type="ECO:0008006" key="9">
    <source>
        <dbReference type="Google" id="ProtNLM"/>
    </source>
</evidence>
<feature type="transmembrane region" description="Helical" evidence="6">
    <location>
        <begin position="420"/>
        <end position="442"/>
    </location>
</feature>
<sequence>MQTLAVGLRIVQQIVLVPILIAAWGTELYQDWIIIFSASALFAMVDFGTQIYFGNALMIAWSRRDMVTFRRLFATAMGIYAVIIAVVAVLLFGATTVASWPLLLGTQGMNDHTALWTFLPMVAATLGLVPLGIFTGLYRVYGDYVHGTVLVVIADAGRGFGVCLVAFSGGTPIVAAWAYLVIASLLWLAVVRDLRRRFGPIPFSLGLPTMSELRDAVSRSALYFVPTVVTPIVLNLPIILLGKLGAVPGAVVAFSVARTFTGFVRQIVLQMCHPIGCEIARQQALDDTGKLGRLFKAGGRLTSGMAGLLSGFTLVVADAFIRIWTHGAVVFDPWLVGAFLVTIICAAPAQVALTMFLYNNKPGILVFAQGGYAIGTVVFCALLIKGFSAAGAAAGTGLAECVSIGLLVPFAATRQIRLNLGLYLGQCYLVAAMAFSASWGVAWALNQLIQAQSLIFLMVLGGAWAIVVALPSYFLLLSSAERDWLYFHGLARFSRISTFFRRQVG</sequence>
<proteinExistence type="predicted"/>
<evidence type="ECO:0000313" key="8">
    <source>
        <dbReference type="Proteomes" id="UP000233293"/>
    </source>
</evidence>
<keyword evidence="8" id="KW-1185">Reference proteome</keyword>
<evidence type="ECO:0000256" key="1">
    <source>
        <dbReference type="ARBA" id="ARBA00004651"/>
    </source>
</evidence>
<evidence type="ECO:0000256" key="2">
    <source>
        <dbReference type="ARBA" id="ARBA00022475"/>
    </source>
</evidence>
<feature type="transmembrane region" description="Helical" evidence="6">
    <location>
        <begin position="72"/>
        <end position="94"/>
    </location>
</feature>
<keyword evidence="2" id="KW-1003">Cell membrane</keyword>
<comment type="subcellular location">
    <subcellularLocation>
        <location evidence="1">Cell membrane</location>
        <topology evidence="1">Multi-pass membrane protein</topology>
    </subcellularLocation>
</comment>
<feature type="transmembrane region" description="Helical" evidence="6">
    <location>
        <begin position="173"/>
        <end position="191"/>
    </location>
</feature>
<feature type="transmembrane region" description="Helical" evidence="6">
    <location>
        <begin position="336"/>
        <end position="357"/>
    </location>
</feature>
<feature type="transmembrane region" description="Helical" evidence="6">
    <location>
        <begin position="390"/>
        <end position="408"/>
    </location>
</feature>
<feature type="transmembrane region" description="Helical" evidence="6">
    <location>
        <begin position="114"/>
        <end position="137"/>
    </location>
</feature>
<feature type="transmembrane region" description="Helical" evidence="6">
    <location>
        <begin position="32"/>
        <end position="60"/>
    </location>
</feature>
<keyword evidence="4 6" id="KW-1133">Transmembrane helix</keyword>
<feature type="transmembrane region" description="Helical" evidence="6">
    <location>
        <begin position="220"/>
        <end position="240"/>
    </location>
</feature>
<feature type="transmembrane region" description="Helical" evidence="6">
    <location>
        <begin position="7"/>
        <end position="26"/>
    </location>
</feature>
<dbReference type="AlphaFoldDB" id="A0A2N3PVP1"/>